<evidence type="ECO:0000256" key="1">
    <source>
        <dbReference type="SAM" id="Phobius"/>
    </source>
</evidence>
<dbReference type="RefSeq" id="WP_143936558.1">
    <property type="nucleotide sequence ID" value="NZ_VKKG01000001.1"/>
</dbReference>
<dbReference type="Proteomes" id="UP000317638">
    <property type="component" value="Unassembled WGS sequence"/>
</dbReference>
<sequence>MPEEDHQDEPVVVLLGDDAATGAATSRPPSHRLLMAGIIGTVLGAGITAAGFLAGTGTPEPIAVTWDTFPEEVLGLAREDIGPARMGTQLRDRYDEYLRRQLELHRFAHGGDGAEVAYGGPNGEATVRLTIVNGSLAPPVPWLTVGADGLHDQGQRTVVIGEVRCTVEVYYFSSADAQDTVRAESPNCVLNDEARGLGLRLRGTLGSYWGEGHDAGEFAEELVALHSWLVG</sequence>
<organism evidence="2 3">
    <name type="scientific">Tessaracoccus rhinocerotis</name>
    <dbReference type="NCBI Taxonomy" id="1689449"/>
    <lineage>
        <taxon>Bacteria</taxon>
        <taxon>Bacillati</taxon>
        <taxon>Actinomycetota</taxon>
        <taxon>Actinomycetes</taxon>
        <taxon>Propionibacteriales</taxon>
        <taxon>Propionibacteriaceae</taxon>
        <taxon>Tessaracoccus</taxon>
    </lineage>
</organism>
<dbReference type="EMBL" id="VKKG01000001">
    <property type="protein sequence ID" value="TRY19469.1"/>
    <property type="molecule type" value="Genomic_DNA"/>
</dbReference>
<comment type="caution">
    <text evidence="2">The sequence shown here is derived from an EMBL/GenBank/DDBJ whole genome shotgun (WGS) entry which is preliminary data.</text>
</comment>
<feature type="transmembrane region" description="Helical" evidence="1">
    <location>
        <begin position="33"/>
        <end position="54"/>
    </location>
</feature>
<keyword evidence="1" id="KW-1133">Transmembrane helix</keyword>
<evidence type="ECO:0000313" key="3">
    <source>
        <dbReference type="Proteomes" id="UP000317638"/>
    </source>
</evidence>
<gene>
    <name evidence="2" type="ORF">FOJ82_00730</name>
</gene>
<dbReference type="AlphaFoldDB" id="A0A553K429"/>
<keyword evidence="1" id="KW-0812">Transmembrane</keyword>
<keyword evidence="1" id="KW-0472">Membrane</keyword>
<proteinExistence type="predicted"/>
<protein>
    <submittedName>
        <fullName evidence="2">Uncharacterized protein</fullName>
    </submittedName>
</protein>
<keyword evidence="3" id="KW-1185">Reference proteome</keyword>
<evidence type="ECO:0000313" key="2">
    <source>
        <dbReference type="EMBL" id="TRY19469.1"/>
    </source>
</evidence>
<accession>A0A553K429</accession>
<reference evidence="2 3" key="1">
    <citation type="submission" date="2019-07" db="EMBL/GenBank/DDBJ databases">
        <authorList>
            <person name="Zhou L.-Y."/>
        </authorList>
    </citation>
    <scope>NUCLEOTIDE SEQUENCE [LARGE SCALE GENOMIC DNA]</scope>
    <source>
        <strain evidence="2 3">YIM 101269</strain>
    </source>
</reference>
<name>A0A553K429_9ACTN</name>